<dbReference type="Gene3D" id="1.10.1660.10">
    <property type="match status" value="1"/>
</dbReference>
<dbReference type="SUPFAM" id="SSF46955">
    <property type="entry name" value="Putative DNA-binding domain"/>
    <property type="match status" value="1"/>
</dbReference>
<feature type="domain" description="HTH merR-type" evidence="1">
    <location>
        <begin position="1"/>
        <end position="33"/>
    </location>
</feature>
<accession>A0ABS8DHB4</accession>
<organism evidence="2 3">
    <name type="scientific">Bariatricus massiliensis</name>
    <dbReference type="NCBI Taxonomy" id="1745713"/>
    <lineage>
        <taxon>Bacteria</taxon>
        <taxon>Bacillati</taxon>
        <taxon>Bacillota</taxon>
        <taxon>Clostridia</taxon>
        <taxon>Lachnospirales</taxon>
        <taxon>Lachnospiraceae</taxon>
        <taxon>Bariatricus</taxon>
    </lineage>
</organism>
<sequence>MGSYTLRYYEKKGVLSVKHDAGGERDYREEDVK</sequence>
<protein>
    <submittedName>
        <fullName evidence="2">MerR family transcriptional regulator</fullName>
    </submittedName>
</protein>
<evidence type="ECO:0000313" key="3">
    <source>
        <dbReference type="Proteomes" id="UP001299546"/>
    </source>
</evidence>
<dbReference type="InterPro" id="IPR009061">
    <property type="entry name" value="DNA-bd_dom_put_sf"/>
</dbReference>
<name>A0ABS8DHB4_9FIRM</name>
<gene>
    <name evidence="2" type="ORF">LIZ65_07785</name>
</gene>
<dbReference type="RefSeq" id="WP_074017791.1">
    <property type="nucleotide sequence ID" value="NZ_JAJCIR010000003.1"/>
</dbReference>
<proteinExistence type="predicted"/>
<evidence type="ECO:0000259" key="1">
    <source>
        <dbReference type="PROSITE" id="PS50937"/>
    </source>
</evidence>
<dbReference type="EMBL" id="JAJCIS010000003">
    <property type="protein sequence ID" value="MCB7387189.1"/>
    <property type="molecule type" value="Genomic_DNA"/>
</dbReference>
<reference evidence="2 3" key="1">
    <citation type="submission" date="2021-10" db="EMBL/GenBank/DDBJ databases">
        <title>Collection of gut derived symbiotic bacterial strains cultured from healthy donors.</title>
        <authorList>
            <person name="Lin H."/>
            <person name="Littmann E."/>
            <person name="Kohout C."/>
            <person name="Pamer E.G."/>
        </authorList>
    </citation>
    <scope>NUCLEOTIDE SEQUENCE [LARGE SCALE GENOMIC DNA]</scope>
    <source>
        <strain evidence="2 3">DFI.1.165</strain>
    </source>
</reference>
<dbReference type="Pfam" id="PF13411">
    <property type="entry name" value="MerR_1"/>
    <property type="match status" value="1"/>
</dbReference>
<keyword evidence="3" id="KW-1185">Reference proteome</keyword>
<evidence type="ECO:0000313" key="2">
    <source>
        <dbReference type="EMBL" id="MCB7387189.1"/>
    </source>
</evidence>
<dbReference type="InterPro" id="IPR000551">
    <property type="entry name" value="MerR-type_HTH_dom"/>
</dbReference>
<dbReference type="Proteomes" id="UP001299546">
    <property type="component" value="Unassembled WGS sequence"/>
</dbReference>
<comment type="caution">
    <text evidence="2">The sequence shown here is derived from an EMBL/GenBank/DDBJ whole genome shotgun (WGS) entry which is preliminary data.</text>
</comment>
<dbReference type="PROSITE" id="PS50937">
    <property type="entry name" value="HTH_MERR_2"/>
    <property type="match status" value="1"/>
</dbReference>